<evidence type="ECO:0000259" key="1">
    <source>
        <dbReference type="SMART" id="SM00382"/>
    </source>
</evidence>
<dbReference type="InterPro" id="IPR027417">
    <property type="entry name" value="P-loop_NTPase"/>
</dbReference>
<organism evidence="2 3">
    <name type="scientific">Paracoccus lutimaris</name>
    <dbReference type="NCBI Taxonomy" id="1490030"/>
    <lineage>
        <taxon>Bacteria</taxon>
        <taxon>Pseudomonadati</taxon>
        <taxon>Pseudomonadota</taxon>
        <taxon>Alphaproteobacteria</taxon>
        <taxon>Rhodobacterales</taxon>
        <taxon>Paracoccaceae</taxon>
        <taxon>Paracoccus</taxon>
    </lineage>
</organism>
<feature type="domain" description="AAA+ ATPase" evidence="1">
    <location>
        <begin position="316"/>
        <end position="486"/>
    </location>
</feature>
<accession>A0A368YM33</accession>
<dbReference type="EMBL" id="QPJL01000021">
    <property type="protein sequence ID" value="RCW79977.1"/>
    <property type="molecule type" value="Genomic_DNA"/>
</dbReference>
<dbReference type="SMART" id="SM00382">
    <property type="entry name" value="AAA"/>
    <property type="match status" value="1"/>
</dbReference>
<dbReference type="Proteomes" id="UP000253345">
    <property type="component" value="Unassembled WGS sequence"/>
</dbReference>
<dbReference type="SUPFAM" id="SSF52540">
    <property type="entry name" value="P-loop containing nucleoside triphosphate hydrolases"/>
    <property type="match status" value="1"/>
</dbReference>
<dbReference type="Gene3D" id="3.40.50.300">
    <property type="entry name" value="P-loop containing nucleotide triphosphate hydrolases"/>
    <property type="match status" value="1"/>
</dbReference>
<protein>
    <submittedName>
        <fullName evidence="2">AAA domain-containing protein</fullName>
    </submittedName>
</protein>
<dbReference type="Pfam" id="PF13481">
    <property type="entry name" value="AAA_25"/>
    <property type="match status" value="1"/>
</dbReference>
<evidence type="ECO:0000313" key="3">
    <source>
        <dbReference type="Proteomes" id="UP000253345"/>
    </source>
</evidence>
<dbReference type="OrthoDB" id="1496333at2"/>
<proteinExistence type="predicted"/>
<keyword evidence="3" id="KW-1185">Reference proteome</keyword>
<comment type="caution">
    <text evidence="2">The sequence shown here is derived from an EMBL/GenBank/DDBJ whole genome shotgun (WGS) entry which is preliminary data.</text>
</comment>
<name>A0A368YM33_9RHOB</name>
<gene>
    <name evidence="2" type="ORF">DFP89_1216</name>
</gene>
<dbReference type="RefSeq" id="WP_114350288.1">
    <property type="nucleotide sequence ID" value="NZ_QPJL01000021.1"/>
</dbReference>
<dbReference type="InterPro" id="IPR003593">
    <property type="entry name" value="AAA+_ATPase"/>
</dbReference>
<evidence type="ECO:0000313" key="2">
    <source>
        <dbReference type="EMBL" id="RCW79977.1"/>
    </source>
</evidence>
<dbReference type="AlphaFoldDB" id="A0A368YM33"/>
<sequence>MQPENIPQELRSWPQWVCHDADKRPTNAHTGQPASVTDPTTWANFDEACRAQAAGKGVGIGFVLTERDPFTCIDLDGCIGPGDVLSPPAQEIGQGFDSWTERSRSGRGLHIWIKGKVPGGGRRIPGVEAYSEGRFIAMTGDVFAAGPIADRSDILPGFIALRFPQPKAAGFARSLSRPVTRPDNEVLAACRAASNGASFIELEAGQHKGLGIGATGFDHSAADQAMTNILWFHSRNAEQVIRLWQASALGQRSKAHRPDYIERTLDKAADQEFELVAHNLTPPIVAPNPNRFKLLSGDELDRMGPVDWRIKRIIPKKGLFAIGGPSRSAKSFLAMLMGGTIVTGTDFFGHKVETCAVTYAGLEGATGIPGRFKALRQHMQDDLRDFRVILQPVSLGSEQDIQDLAAVCPQGSVLIIDTLARATPGMDENAPKDMGKIIAAATQLYERINGVVILIHHTGKDESKGFRGHSDFIGALDGAIIVSRDGDNRKFKLDKVKDGEDGAYFGFKLETVILGTDEDGEDITSCVVVPADLPTGKSASGPKLSEGEKFLQKCFWEAFNEARKHDYGCGPNGVPLSLWRRVFCKNSTLQPESKERTFRRDLGKLRDKGLFLVENDVASALMPQVPIEGVVS</sequence>
<reference evidence="2 3" key="1">
    <citation type="submission" date="2018-07" db="EMBL/GenBank/DDBJ databases">
        <title>Genomic Encyclopedia of Type Strains, Phase III (KMG-III): the genomes of soil and plant-associated and newly described type strains.</title>
        <authorList>
            <person name="Whitman W."/>
        </authorList>
    </citation>
    <scope>NUCLEOTIDE SEQUENCE [LARGE SCALE GENOMIC DNA]</scope>
    <source>
        <strain evidence="2 3">CECT 8525</strain>
    </source>
</reference>